<reference evidence="1" key="2">
    <citation type="journal article" date="2015" name="Fish Shellfish Immunol.">
        <title>Early steps in the European eel (Anguilla anguilla)-Vibrio vulnificus interaction in the gills: Role of the RtxA13 toxin.</title>
        <authorList>
            <person name="Callol A."/>
            <person name="Pajuelo D."/>
            <person name="Ebbesson L."/>
            <person name="Teles M."/>
            <person name="MacKenzie S."/>
            <person name="Amaro C."/>
        </authorList>
    </citation>
    <scope>NUCLEOTIDE SEQUENCE</scope>
</reference>
<evidence type="ECO:0000313" key="1">
    <source>
        <dbReference type="EMBL" id="JAH22372.1"/>
    </source>
</evidence>
<organism evidence="1">
    <name type="scientific">Anguilla anguilla</name>
    <name type="common">European freshwater eel</name>
    <name type="synonym">Muraena anguilla</name>
    <dbReference type="NCBI Taxonomy" id="7936"/>
    <lineage>
        <taxon>Eukaryota</taxon>
        <taxon>Metazoa</taxon>
        <taxon>Chordata</taxon>
        <taxon>Craniata</taxon>
        <taxon>Vertebrata</taxon>
        <taxon>Euteleostomi</taxon>
        <taxon>Actinopterygii</taxon>
        <taxon>Neopterygii</taxon>
        <taxon>Teleostei</taxon>
        <taxon>Anguilliformes</taxon>
        <taxon>Anguillidae</taxon>
        <taxon>Anguilla</taxon>
    </lineage>
</organism>
<accession>A0A0E9R0V1</accession>
<dbReference type="EMBL" id="GBXM01086205">
    <property type="protein sequence ID" value="JAH22372.1"/>
    <property type="molecule type" value="Transcribed_RNA"/>
</dbReference>
<dbReference type="AlphaFoldDB" id="A0A0E9R0V1"/>
<reference evidence="1" key="1">
    <citation type="submission" date="2014-11" db="EMBL/GenBank/DDBJ databases">
        <authorList>
            <person name="Amaro Gonzalez C."/>
        </authorList>
    </citation>
    <scope>NUCLEOTIDE SEQUENCE</scope>
</reference>
<name>A0A0E9R0V1_ANGAN</name>
<protein>
    <submittedName>
        <fullName evidence="1">Uncharacterized protein</fullName>
    </submittedName>
</protein>
<sequence>MGGFQLAGMTVSDCTTLTLLVKKVPASMPAEQCTKHLPPINLCASPTSELWCDKKQRLTSHASEETVH</sequence>
<proteinExistence type="predicted"/>